<dbReference type="Proteomes" id="UP000236621">
    <property type="component" value="Unassembled WGS sequence"/>
</dbReference>
<protein>
    <submittedName>
        <fullName evidence="10">Sugar phosphate/phosphate translocator</fullName>
    </submittedName>
</protein>
<comment type="subcellular location">
    <subcellularLocation>
        <location evidence="2">Endoplasmic reticulum membrane</location>
        <topology evidence="2">Multi-pass membrane protein</topology>
    </subcellularLocation>
</comment>
<dbReference type="Pfam" id="PF03151">
    <property type="entry name" value="TPT"/>
    <property type="match status" value="1"/>
</dbReference>
<feature type="transmembrane region" description="Helical" evidence="8">
    <location>
        <begin position="316"/>
        <end position="337"/>
    </location>
</feature>
<feature type="domain" description="Sugar phosphate transporter" evidence="9">
    <location>
        <begin position="101"/>
        <end position="360"/>
    </location>
</feature>
<name>A0A2K3QG17_9HYPO</name>
<feature type="transmembrane region" description="Helical" evidence="8">
    <location>
        <begin position="255"/>
        <end position="274"/>
    </location>
</feature>
<feature type="transmembrane region" description="Helical" evidence="8">
    <location>
        <begin position="138"/>
        <end position="161"/>
    </location>
</feature>
<feature type="transmembrane region" description="Helical" evidence="8">
    <location>
        <begin position="399"/>
        <end position="420"/>
    </location>
</feature>
<dbReference type="PANTHER" id="PTHR11132">
    <property type="entry name" value="SOLUTE CARRIER FAMILY 35"/>
    <property type="match status" value="1"/>
</dbReference>
<evidence type="ECO:0000256" key="1">
    <source>
        <dbReference type="ARBA" id="ARBA00003420"/>
    </source>
</evidence>
<reference evidence="10 11" key="1">
    <citation type="submission" date="2017-08" db="EMBL/GenBank/DDBJ databases">
        <title>Harnessing the power of phylogenomics to disentangle the directionality and signatures of interkingdom host jumping in the parasitic fungal genus Tolypocladium.</title>
        <authorList>
            <person name="Quandt C.A."/>
            <person name="Patterson W."/>
            <person name="Spatafora J.W."/>
        </authorList>
    </citation>
    <scope>NUCLEOTIDE SEQUENCE [LARGE SCALE GENOMIC DNA]</scope>
    <source>
        <strain evidence="10 11">CBS 113982</strain>
    </source>
</reference>
<evidence type="ECO:0000313" key="11">
    <source>
        <dbReference type="Proteomes" id="UP000236621"/>
    </source>
</evidence>
<keyword evidence="11" id="KW-1185">Reference proteome</keyword>
<sequence length="437" mass="46948">MSSSSSSPSPSAAAFGVADEESAMGKRPLPVARKGLHPALHICNWIVFSNLTILFNKWILDSAGFSNDCPEIADTVRLAPPSPGPDAQHHHVSEPVKPTGPILLTCWHLVFATLATQLLARTTTLLDSRHKLPITPRLYLRTICPIGLLYSGSLVCSNLVYLYLSVAFIQMLKSAAPVAVLFTSWAWRVADPSLAALLNILVIVAGVALASFGEIQFSMVGFLFQIGGIAFEAIRVVMIQVMLSGEGLKMDPIVGLYYYAPVCAVMNVLVALPSEVPRFQWHHLTHVGFGVLFLNAAVAFLLNIASVFLIGKTSGLVMTLTGIFKNILLIIVSIIIWRTEISLLQGVGYSIALAGLTYYSVGYDQLSRGASIALAWTTGALGPASPGGRSASAFHTRRLLLVAGFAISGLFIVITALRHYDPKARTPFSLPAFFGTE</sequence>
<evidence type="ECO:0000256" key="4">
    <source>
        <dbReference type="ARBA" id="ARBA00011182"/>
    </source>
</evidence>
<comment type="subunit">
    <text evidence="4">Homooligomer.</text>
</comment>
<dbReference type="OrthoDB" id="6418713at2759"/>
<evidence type="ECO:0000256" key="7">
    <source>
        <dbReference type="ARBA" id="ARBA00023136"/>
    </source>
</evidence>
<evidence type="ECO:0000256" key="5">
    <source>
        <dbReference type="ARBA" id="ARBA00022692"/>
    </source>
</evidence>
<comment type="similarity">
    <text evidence="3">Belongs to the TPT transporter family. SLC35D subfamily.</text>
</comment>
<keyword evidence="6 8" id="KW-1133">Transmembrane helix</keyword>
<evidence type="ECO:0000256" key="3">
    <source>
        <dbReference type="ARBA" id="ARBA00010425"/>
    </source>
</evidence>
<feature type="transmembrane region" description="Helical" evidence="8">
    <location>
        <begin position="194"/>
        <end position="213"/>
    </location>
</feature>
<feature type="transmembrane region" description="Helical" evidence="8">
    <location>
        <begin position="343"/>
        <end position="361"/>
    </location>
</feature>
<evidence type="ECO:0000256" key="2">
    <source>
        <dbReference type="ARBA" id="ARBA00004477"/>
    </source>
</evidence>
<evidence type="ECO:0000256" key="6">
    <source>
        <dbReference type="ARBA" id="ARBA00022989"/>
    </source>
</evidence>
<evidence type="ECO:0000256" key="8">
    <source>
        <dbReference type="SAM" id="Phobius"/>
    </source>
</evidence>
<comment type="function">
    <text evidence="1">Involved in the import of GDP-mannose from the cytoplasm into the Golgi lumen.</text>
</comment>
<dbReference type="AlphaFoldDB" id="A0A2K3QG17"/>
<feature type="transmembrane region" description="Helical" evidence="8">
    <location>
        <begin position="286"/>
        <end position="309"/>
    </location>
</feature>
<comment type="caution">
    <text evidence="10">The sequence shown here is derived from an EMBL/GenBank/DDBJ whole genome shotgun (WGS) entry which is preliminary data.</text>
</comment>
<dbReference type="InterPro" id="IPR050186">
    <property type="entry name" value="TPT_transporter"/>
</dbReference>
<gene>
    <name evidence="10" type="ORF">TCAP_03595</name>
</gene>
<keyword evidence="5 8" id="KW-0812">Transmembrane</keyword>
<dbReference type="GO" id="GO:0005789">
    <property type="term" value="C:endoplasmic reticulum membrane"/>
    <property type="evidence" value="ECO:0007669"/>
    <property type="project" value="UniProtKB-SubCell"/>
</dbReference>
<dbReference type="EMBL" id="NRSZ01000548">
    <property type="protein sequence ID" value="PNY26484.1"/>
    <property type="molecule type" value="Genomic_DNA"/>
</dbReference>
<evidence type="ECO:0000259" key="9">
    <source>
        <dbReference type="Pfam" id="PF03151"/>
    </source>
</evidence>
<dbReference type="InterPro" id="IPR004853">
    <property type="entry name" value="Sugar_P_trans_dom"/>
</dbReference>
<accession>A0A2K3QG17</accession>
<organism evidence="10 11">
    <name type="scientific">Tolypocladium capitatum</name>
    <dbReference type="NCBI Taxonomy" id="45235"/>
    <lineage>
        <taxon>Eukaryota</taxon>
        <taxon>Fungi</taxon>
        <taxon>Dikarya</taxon>
        <taxon>Ascomycota</taxon>
        <taxon>Pezizomycotina</taxon>
        <taxon>Sordariomycetes</taxon>
        <taxon>Hypocreomycetidae</taxon>
        <taxon>Hypocreales</taxon>
        <taxon>Ophiocordycipitaceae</taxon>
        <taxon>Tolypocladium</taxon>
    </lineage>
</organism>
<feature type="transmembrane region" description="Helical" evidence="8">
    <location>
        <begin position="219"/>
        <end position="243"/>
    </location>
</feature>
<keyword evidence="7 8" id="KW-0472">Membrane</keyword>
<proteinExistence type="inferred from homology"/>
<evidence type="ECO:0000313" key="10">
    <source>
        <dbReference type="EMBL" id="PNY26484.1"/>
    </source>
</evidence>